<evidence type="ECO:0000313" key="4">
    <source>
        <dbReference type="Proteomes" id="UP000185680"/>
    </source>
</evidence>
<proteinExistence type="predicted"/>
<keyword evidence="3" id="KW-1185">Reference proteome</keyword>
<reference evidence="2 3" key="1">
    <citation type="submission" date="2016-02" db="EMBL/GenBank/DDBJ databases">
        <title>Draft genome sequence of Hydrogenophaga sp. LPB0072.</title>
        <authorList>
            <person name="Shin S.-K."/>
            <person name="Yi H."/>
        </authorList>
    </citation>
    <scope>NUCLEOTIDE SEQUENCE [LARGE SCALE GENOMIC DNA]</scope>
    <source>
        <strain evidence="2 3">LPB0072</strain>
    </source>
</reference>
<dbReference type="EMBL" id="LVWD01000013">
    <property type="protein sequence ID" value="OAD41680.1"/>
    <property type="molecule type" value="Genomic_DNA"/>
</dbReference>
<dbReference type="OrthoDB" id="8969741at2"/>
<dbReference type="EMBL" id="CP017476">
    <property type="protein sequence ID" value="AOW13395.1"/>
    <property type="molecule type" value="Genomic_DNA"/>
</dbReference>
<dbReference type="AlphaFoldDB" id="A0A167HSF1"/>
<protein>
    <submittedName>
        <fullName evidence="1">Uncharacterized protein</fullName>
    </submittedName>
</protein>
<gene>
    <name evidence="1" type="ORF">LPB072_11565</name>
    <name evidence="2" type="ORF">LPB72_10185</name>
</gene>
<organism evidence="1 4">
    <name type="scientific">Hydrogenophaga crassostreae</name>
    <dbReference type="NCBI Taxonomy" id="1763535"/>
    <lineage>
        <taxon>Bacteria</taxon>
        <taxon>Pseudomonadati</taxon>
        <taxon>Pseudomonadota</taxon>
        <taxon>Betaproteobacteria</taxon>
        <taxon>Burkholderiales</taxon>
        <taxon>Comamonadaceae</taxon>
        <taxon>Hydrogenophaga</taxon>
    </lineage>
</organism>
<accession>A0A167HSF1</accession>
<reference evidence="1 4" key="2">
    <citation type="submission" date="2016-10" db="EMBL/GenBank/DDBJ databases">
        <title>Hydorgenophaga sp. LPB0072 isolated from gastropod.</title>
        <authorList>
            <person name="Kim E."/>
            <person name="Yi H."/>
        </authorList>
    </citation>
    <scope>NUCLEOTIDE SEQUENCE [LARGE SCALE GENOMIC DNA]</scope>
    <source>
        <strain evidence="1 4">LPB0072</strain>
    </source>
</reference>
<dbReference type="KEGG" id="hyl:LPB072_11565"/>
<dbReference type="Proteomes" id="UP000185680">
    <property type="component" value="Chromosome"/>
</dbReference>
<sequence length="100" mass="10909">MRFNEAAWRVLCIASANMAVKLSACSHDLYSTTFSSEIDAQVSYFPKEHRGFALQIAREWEYASAQVRAATQQWNADNGLCFHGIELGCCPAGCGSGLGD</sequence>
<evidence type="ECO:0000313" key="3">
    <source>
        <dbReference type="Proteomes" id="UP000185657"/>
    </source>
</evidence>
<evidence type="ECO:0000313" key="1">
    <source>
        <dbReference type="EMBL" id="AOW13395.1"/>
    </source>
</evidence>
<evidence type="ECO:0000313" key="2">
    <source>
        <dbReference type="EMBL" id="OAD41680.1"/>
    </source>
</evidence>
<dbReference type="Proteomes" id="UP000185657">
    <property type="component" value="Unassembled WGS sequence"/>
</dbReference>
<dbReference type="STRING" id="1763535.LPB072_11565"/>
<name>A0A167HSF1_9BURK</name>